<accession>A0A4C1XBD1</accession>
<keyword evidence="2" id="KW-1185">Reference proteome</keyword>
<dbReference type="EMBL" id="BGZK01000789">
    <property type="protein sequence ID" value="GBP60513.1"/>
    <property type="molecule type" value="Genomic_DNA"/>
</dbReference>
<gene>
    <name evidence="1" type="ORF">EVAR_46721_1</name>
</gene>
<reference evidence="1 2" key="1">
    <citation type="journal article" date="2019" name="Commun. Biol.">
        <title>The bagworm genome reveals a unique fibroin gene that provides high tensile strength.</title>
        <authorList>
            <person name="Kono N."/>
            <person name="Nakamura H."/>
            <person name="Ohtoshi R."/>
            <person name="Tomita M."/>
            <person name="Numata K."/>
            <person name="Arakawa K."/>
        </authorList>
    </citation>
    <scope>NUCLEOTIDE SEQUENCE [LARGE SCALE GENOMIC DNA]</scope>
</reference>
<dbReference type="Proteomes" id="UP000299102">
    <property type="component" value="Unassembled WGS sequence"/>
</dbReference>
<organism evidence="1 2">
    <name type="scientific">Eumeta variegata</name>
    <name type="common">Bagworm moth</name>
    <name type="synonym">Eumeta japonica</name>
    <dbReference type="NCBI Taxonomy" id="151549"/>
    <lineage>
        <taxon>Eukaryota</taxon>
        <taxon>Metazoa</taxon>
        <taxon>Ecdysozoa</taxon>
        <taxon>Arthropoda</taxon>
        <taxon>Hexapoda</taxon>
        <taxon>Insecta</taxon>
        <taxon>Pterygota</taxon>
        <taxon>Neoptera</taxon>
        <taxon>Endopterygota</taxon>
        <taxon>Lepidoptera</taxon>
        <taxon>Glossata</taxon>
        <taxon>Ditrysia</taxon>
        <taxon>Tineoidea</taxon>
        <taxon>Psychidae</taxon>
        <taxon>Oiketicinae</taxon>
        <taxon>Eumeta</taxon>
    </lineage>
</organism>
<proteinExistence type="predicted"/>
<evidence type="ECO:0000313" key="1">
    <source>
        <dbReference type="EMBL" id="GBP60513.1"/>
    </source>
</evidence>
<dbReference type="AlphaFoldDB" id="A0A4C1XBD1"/>
<protein>
    <submittedName>
        <fullName evidence="1">Uncharacterized protein</fullName>
    </submittedName>
</protein>
<sequence>MDAACSICCRTNESTHKLRIRRTNETAAAFILSPKFIRERRVRIAPPPSRIGRFTANGVTRQSLRCIGESFPKAYSPPRGDSGDSDRHSEKISNVYLLRSKRHSLYDKWTDRLMSLNNRIPMATFEYGTLKTIS</sequence>
<comment type="caution">
    <text evidence="1">The sequence shown here is derived from an EMBL/GenBank/DDBJ whole genome shotgun (WGS) entry which is preliminary data.</text>
</comment>
<evidence type="ECO:0000313" key="2">
    <source>
        <dbReference type="Proteomes" id="UP000299102"/>
    </source>
</evidence>
<name>A0A4C1XBD1_EUMVA</name>